<gene>
    <name evidence="7" type="ORF">WOA13_00815</name>
</gene>
<dbReference type="InterPro" id="IPR023095">
    <property type="entry name" value="Ade_MeTrfase_dom_2"/>
</dbReference>
<dbReference type="Gene3D" id="1.10.1020.10">
    <property type="entry name" value="Adenine-specific Methyltransferase, Domain 2"/>
    <property type="match status" value="1"/>
</dbReference>
<dbReference type="EC" id="2.1.1.72" evidence="2"/>
<dbReference type="Gene3D" id="3.40.50.150">
    <property type="entry name" value="Vaccinia Virus protein VP39"/>
    <property type="match status" value="1"/>
</dbReference>
<dbReference type="PRINTS" id="PR00505">
    <property type="entry name" value="D12N6MTFRASE"/>
</dbReference>
<accession>A0ABU9KPR6</accession>
<comment type="caution">
    <text evidence="7">The sequence shown here is derived from an EMBL/GenBank/DDBJ whole genome shotgun (WGS) entry which is preliminary data.</text>
</comment>
<dbReference type="PANTHER" id="PTHR30481">
    <property type="entry name" value="DNA ADENINE METHYLASE"/>
    <property type="match status" value="1"/>
</dbReference>
<dbReference type="RefSeq" id="WP_342126108.1">
    <property type="nucleotide sequence ID" value="NZ_JBCAUS010000002.1"/>
</dbReference>
<evidence type="ECO:0000256" key="2">
    <source>
        <dbReference type="ARBA" id="ARBA00011900"/>
    </source>
</evidence>
<dbReference type="Pfam" id="PF02086">
    <property type="entry name" value="MethyltransfD12"/>
    <property type="match status" value="1"/>
</dbReference>
<sequence length="292" mass="34021">MSKTKPFLRWAGGKTKSVKILEKCIPSNFSPNNIYHEPFLGAGSLFFRLGFKNSILSDSNKDLIDCYKSIKERPDLISRYLHEHLKNNSESYYYAMRDKYNNSKPSFAKSALFIYLNKACFNGIYRVNKKGEFNVPYGFKEPPALPSKEEIEEIHRKLSNVKILHQDYKQIVNNTKRGDFVYFDPPYPSINGNSSFTHYTVNRFGQTDHEELAIVARELTKKGCYVLISNAYTPYIYSLYNNNNNNNNNNNFNFYELEVTRCIRADGQRHKVKEVAITNYDCNNLTNFHLKI</sequence>
<dbReference type="NCBIfam" id="TIGR00571">
    <property type="entry name" value="dam"/>
    <property type="match status" value="1"/>
</dbReference>
<dbReference type="PIRSF" id="PIRSF000398">
    <property type="entry name" value="M_m6A_EcoRV"/>
    <property type="match status" value="1"/>
</dbReference>
<reference evidence="7 8" key="1">
    <citation type="submission" date="2024-04" db="EMBL/GenBank/DDBJ databases">
        <title>Methanococcoides sp. LMO-2.</title>
        <authorList>
            <person name="Liang L."/>
        </authorList>
    </citation>
    <scope>NUCLEOTIDE SEQUENCE [LARGE SCALE GENOMIC DNA]</scope>
    <source>
        <strain evidence="7 8">LMO-2</strain>
    </source>
</reference>
<dbReference type="InterPro" id="IPR029063">
    <property type="entry name" value="SAM-dependent_MTases_sf"/>
</dbReference>
<evidence type="ECO:0000256" key="6">
    <source>
        <dbReference type="ARBA" id="ARBA00047942"/>
    </source>
</evidence>
<dbReference type="GO" id="GO:0009007">
    <property type="term" value="F:site-specific DNA-methyltransferase (adenine-specific) activity"/>
    <property type="evidence" value="ECO:0007669"/>
    <property type="project" value="UniProtKB-EC"/>
</dbReference>
<keyword evidence="8" id="KW-1185">Reference proteome</keyword>
<evidence type="ECO:0000313" key="7">
    <source>
        <dbReference type="EMBL" id="MEL4304379.1"/>
    </source>
</evidence>
<dbReference type="InterPro" id="IPR002052">
    <property type="entry name" value="DNA_methylase_N6_adenine_CS"/>
</dbReference>
<evidence type="ECO:0000256" key="1">
    <source>
        <dbReference type="ARBA" id="ARBA00006594"/>
    </source>
</evidence>
<name>A0ABU9KPR6_9EURY</name>
<keyword evidence="5" id="KW-0949">S-adenosyl-L-methionine</keyword>
<proteinExistence type="inferred from homology"/>
<dbReference type="PROSITE" id="PS00092">
    <property type="entry name" value="N6_MTASE"/>
    <property type="match status" value="1"/>
</dbReference>
<dbReference type="PANTHER" id="PTHR30481:SF3">
    <property type="entry name" value="DNA ADENINE METHYLASE"/>
    <property type="match status" value="1"/>
</dbReference>
<evidence type="ECO:0000256" key="3">
    <source>
        <dbReference type="ARBA" id="ARBA00022603"/>
    </source>
</evidence>
<dbReference type="EMBL" id="JBCAUS010000002">
    <property type="protein sequence ID" value="MEL4304379.1"/>
    <property type="molecule type" value="Genomic_DNA"/>
</dbReference>
<dbReference type="InterPro" id="IPR012263">
    <property type="entry name" value="M_m6A_EcoRV"/>
</dbReference>
<dbReference type="SUPFAM" id="SSF53335">
    <property type="entry name" value="S-adenosyl-L-methionine-dependent methyltransferases"/>
    <property type="match status" value="1"/>
</dbReference>
<comment type="catalytic activity">
    <reaction evidence="6">
        <text>a 2'-deoxyadenosine in DNA + S-adenosyl-L-methionine = an N(6)-methyl-2'-deoxyadenosine in DNA + S-adenosyl-L-homocysteine + H(+)</text>
        <dbReference type="Rhea" id="RHEA:15197"/>
        <dbReference type="Rhea" id="RHEA-COMP:12418"/>
        <dbReference type="Rhea" id="RHEA-COMP:12419"/>
        <dbReference type="ChEBI" id="CHEBI:15378"/>
        <dbReference type="ChEBI" id="CHEBI:57856"/>
        <dbReference type="ChEBI" id="CHEBI:59789"/>
        <dbReference type="ChEBI" id="CHEBI:90615"/>
        <dbReference type="ChEBI" id="CHEBI:90616"/>
        <dbReference type="EC" id="2.1.1.72"/>
    </reaction>
</comment>
<evidence type="ECO:0000256" key="5">
    <source>
        <dbReference type="ARBA" id="ARBA00022691"/>
    </source>
</evidence>
<keyword evidence="4 7" id="KW-0808">Transferase</keyword>
<dbReference type="InterPro" id="IPR012327">
    <property type="entry name" value="MeTrfase_D12"/>
</dbReference>
<dbReference type="GO" id="GO:0032259">
    <property type="term" value="P:methylation"/>
    <property type="evidence" value="ECO:0007669"/>
    <property type="project" value="UniProtKB-KW"/>
</dbReference>
<evidence type="ECO:0000256" key="4">
    <source>
        <dbReference type="ARBA" id="ARBA00022679"/>
    </source>
</evidence>
<organism evidence="7 8">
    <name type="scientific">Methanococcoides cohabitans</name>
    <dbReference type="NCBI Taxonomy" id="3136559"/>
    <lineage>
        <taxon>Archaea</taxon>
        <taxon>Methanobacteriati</taxon>
        <taxon>Methanobacteriota</taxon>
        <taxon>Stenosarchaea group</taxon>
        <taxon>Methanomicrobia</taxon>
        <taxon>Methanosarcinales</taxon>
        <taxon>Methanosarcinaceae</taxon>
        <taxon>Methanococcoides</taxon>
    </lineage>
</organism>
<dbReference type="Proteomes" id="UP001396646">
    <property type="component" value="Unassembled WGS sequence"/>
</dbReference>
<protein>
    <recommendedName>
        <fullName evidence="2">site-specific DNA-methyltransferase (adenine-specific)</fullName>
        <ecNumber evidence="2">2.1.1.72</ecNumber>
    </recommendedName>
</protein>
<keyword evidence="3 7" id="KW-0489">Methyltransferase</keyword>
<comment type="similarity">
    <text evidence="1">Belongs to the N(4)/N(6)-methyltransferase family.</text>
</comment>
<evidence type="ECO:0000313" key="8">
    <source>
        <dbReference type="Proteomes" id="UP001396646"/>
    </source>
</evidence>